<comment type="caution">
    <text evidence="1">The sequence shown here is derived from an EMBL/GenBank/DDBJ whole genome shotgun (WGS) entry which is preliminary data.</text>
</comment>
<dbReference type="Proteomes" id="UP000176198">
    <property type="component" value="Unassembled WGS sequence"/>
</dbReference>
<evidence type="ECO:0000313" key="1">
    <source>
        <dbReference type="EMBL" id="OGM02521.1"/>
    </source>
</evidence>
<dbReference type="EMBL" id="MGFJ01000020">
    <property type="protein sequence ID" value="OGM02521.1"/>
    <property type="molecule type" value="Genomic_DNA"/>
</dbReference>
<organism evidence="1 2">
    <name type="scientific">Candidatus Woesebacteria bacterium GWA1_41_8</name>
    <dbReference type="NCBI Taxonomy" id="1802471"/>
    <lineage>
        <taxon>Bacteria</taxon>
        <taxon>Candidatus Woeseibacteriota</taxon>
    </lineage>
</organism>
<gene>
    <name evidence="1" type="ORF">A2115_00880</name>
</gene>
<name>A0A1F7WI89_9BACT</name>
<protein>
    <submittedName>
        <fullName evidence="1">Uncharacterized protein</fullName>
    </submittedName>
</protein>
<reference evidence="1 2" key="1">
    <citation type="journal article" date="2016" name="Nat. Commun.">
        <title>Thousands of microbial genomes shed light on interconnected biogeochemical processes in an aquifer system.</title>
        <authorList>
            <person name="Anantharaman K."/>
            <person name="Brown C.T."/>
            <person name="Hug L.A."/>
            <person name="Sharon I."/>
            <person name="Castelle C.J."/>
            <person name="Probst A.J."/>
            <person name="Thomas B.C."/>
            <person name="Singh A."/>
            <person name="Wilkins M.J."/>
            <person name="Karaoz U."/>
            <person name="Brodie E.L."/>
            <person name="Williams K.H."/>
            <person name="Hubbard S.S."/>
            <person name="Banfield J.F."/>
        </authorList>
    </citation>
    <scope>NUCLEOTIDE SEQUENCE [LARGE SCALE GENOMIC DNA]</scope>
</reference>
<proteinExistence type="predicted"/>
<sequence length="60" mass="7264">MNKSLKVKLIKLPTQRWRDYKSLRLRALKEEPFAFGTSYEEEKNKVDKFWIAQRVSYGKN</sequence>
<evidence type="ECO:0000313" key="2">
    <source>
        <dbReference type="Proteomes" id="UP000176198"/>
    </source>
</evidence>
<accession>A0A1F7WI89</accession>
<dbReference type="AlphaFoldDB" id="A0A1F7WI89"/>